<keyword evidence="3" id="KW-0539">Nucleus</keyword>
<evidence type="ECO:0000256" key="1">
    <source>
        <dbReference type="ARBA" id="ARBA00023015"/>
    </source>
</evidence>
<dbReference type="PANTHER" id="PTHR47840:SF1">
    <property type="entry name" value="ZN(II)2CYS6 TRANSCRIPTION FACTOR (EUROFUNG)"/>
    <property type="match status" value="1"/>
</dbReference>
<dbReference type="Gene3D" id="4.10.240.10">
    <property type="entry name" value="Zn(2)-C6 fungal-type DNA-binding domain"/>
    <property type="match status" value="1"/>
</dbReference>
<gene>
    <name evidence="6" type="ORF">PDIGIT_LOCUS2400</name>
</gene>
<keyword evidence="2" id="KW-0804">Transcription</keyword>
<feature type="compositionally biased region" description="Polar residues" evidence="4">
    <location>
        <begin position="225"/>
        <end position="234"/>
    </location>
</feature>
<keyword evidence="1" id="KW-0805">Transcription regulation</keyword>
<evidence type="ECO:0000256" key="4">
    <source>
        <dbReference type="SAM" id="MobiDB-lite"/>
    </source>
</evidence>
<dbReference type="CDD" id="cd00067">
    <property type="entry name" value="GAL4"/>
    <property type="match status" value="1"/>
</dbReference>
<feature type="region of interest" description="Disordered" evidence="4">
    <location>
        <begin position="47"/>
        <end position="76"/>
    </location>
</feature>
<name>A0A9W4U4Q3_9PLEO</name>
<feature type="region of interest" description="Disordered" evidence="4">
    <location>
        <begin position="758"/>
        <end position="777"/>
    </location>
</feature>
<dbReference type="AlphaFoldDB" id="A0A9W4U4Q3"/>
<evidence type="ECO:0000313" key="6">
    <source>
        <dbReference type="EMBL" id="CAI6289534.1"/>
    </source>
</evidence>
<dbReference type="CDD" id="cd12148">
    <property type="entry name" value="fungal_TF_MHR"/>
    <property type="match status" value="1"/>
</dbReference>
<reference evidence="6" key="1">
    <citation type="submission" date="2023-01" db="EMBL/GenBank/DDBJ databases">
        <authorList>
            <person name="Van Ghelder C."/>
            <person name="Rancurel C."/>
        </authorList>
    </citation>
    <scope>NUCLEOTIDE SEQUENCE</scope>
    <source>
        <strain evidence="6">CNCM I-4278</strain>
    </source>
</reference>
<keyword evidence="7" id="KW-1185">Reference proteome</keyword>
<evidence type="ECO:0000259" key="5">
    <source>
        <dbReference type="PROSITE" id="PS50048"/>
    </source>
</evidence>
<feature type="region of interest" description="Disordered" evidence="4">
    <location>
        <begin position="733"/>
        <end position="752"/>
    </location>
</feature>
<evidence type="ECO:0000256" key="2">
    <source>
        <dbReference type="ARBA" id="ARBA00023163"/>
    </source>
</evidence>
<dbReference type="InterPro" id="IPR001138">
    <property type="entry name" value="Zn2Cys6_DnaBD"/>
</dbReference>
<proteinExistence type="predicted"/>
<sequence>MIGCAAPALRPDRRRDRNQPMALNTPTDVSQQTTLYSVQRVNTMNSTSSFDAESTGLHSDGPEVRPTKRRKTRKGTHSCWACKKRKEKCIFQFPTSTACQGCVRRGTRCISQELPDDDDHDGSETPAGARNMRERLGRVEAALQQLIKSTDHPRAVDHDRLSLVSNTSQRASMERYHGTSANIDRQSHGLPELGGIPTPASIESERAPSRLAVSNVASEMRMSMPDSTGGHTQYLTHTSSHSSRHARLSQTLYKELPSHKDCELICKASHSSYYMLDEILSFQSRSHNHHQNHQPSPESILQRPQQHHHPVLIARYMLQLANILQQFCPDIDGEIQELSEPPQEMRDRLADLAISHVAVQDQLLGSIEGVQCVVLESMYHANCGNLRLSWAACRRSIYLAQMMGFHVADSRSQYQVLERRSESINPFYMWWRITNYDRTLSLLLGLPSGSSTGNPVADAAFVGDTPMERLERTHCVIAGRLVECKESVTKSHDLNLVQDLDRRMRVAARTVPNKWWLVPTLPNSPTSDRRLLFGDLKQLLIQMSHYHILNHIHLPFMLRSSSEESYGSSRMACVNASREILSRFVVLRRFKRIALRCRTQDFIALMAAVTLLLAHLDNHRRCSEPVGSSGTLNVLAHQYSTDRAMTEQVQECMEEINSHNSDAFCEESARLLRRLLAIDTETAELYAEGNDDLLMHDTLSMDHNERRPSDSTISINIAYFGVIKIARDGSITKEVPKPLTDPQPNPIQPVRSATTEISSADTPFSNPNAHTSMRTSSPKSAFATYSVSGYSAEESATSIGPQDESALFGTQGGTANGIHSEQPQPLPFEKANFDPSMPGLTAAADDWIFQGVDMAFFDSLMSGSNRESGLPEGIPSQ</sequence>
<evidence type="ECO:0000256" key="3">
    <source>
        <dbReference type="ARBA" id="ARBA00023242"/>
    </source>
</evidence>
<feature type="region of interest" description="Disordered" evidence="4">
    <location>
        <begin position="224"/>
        <end position="245"/>
    </location>
</feature>
<evidence type="ECO:0000313" key="7">
    <source>
        <dbReference type="Proteomes" id="UP001152607"/>
    </source>
</evidence>
<protein>
    <recommendedName>
        <fullName evidence="5">Zn(2)-C6 fungal-type domain-containing protein</fullName>
    </recommendedName>
</protein>
<dbReference type="OrthoDB" id="5392779at2759"/>
<accession>A0A9W4U4Q3</accession>
<dbReference type="PANTHER" id="PTHR47840">
    <property type="entry name" value="ZN(II)2CYS6 TRANSCRIPTION FACTOR (EUROFUNG)-RELATED"/>
    <property type="match status" value="1"/>
</dbReference>
<dbReference type="InterPro" id="IPR036864">
    <property type="entry name" value="Zn2-C6_fun-type_DNA-bd_sf"/>
</dbReference>
<dbReference type="EMBL" id="CAOQHR010000002">
    <property type="protein sequence ID" value="CAI6289534.1"/>
    <property type="molecule type" value="Genomic_DNA"/>
</dbReference>
<dbReference type="Proteomes" id="UP001152607">
    <property type="component" value="Unassembled WGS sequence"/>
</dbReference>
<dbReference type="GO" id="GO:0008270">
    <property type="term" value="F:zinc ion binding"/>
    <property type="evidence" value="ECO:0007669"/>
    <property type="project" value="InterPro"/>
</dbReference>
<dbReference type="GO" id="GO:0000981">
    <property type="term" value="F:DNA-binding transcription factor activity, RNA polymerase II-specific"/>
    <property type="evidence" value="ECO:0007669"/>
    <property type="project" value="InterPro"/>
</dbReference>
<dbReference type="PROSITE" id="PS50048">
    <property type="entry name" value="ZN2_CY6_FUNGAL_2"/>
    <property type="match status" value="1"/>
</dbReference>
<organism evidence="6 7">
    <name type="scientific">Periconia digitata</name>
    <dbReference type="NCBI Taxonomy" id="1303443"/>
    <lineage>
        <taxon>Eukaryota</taxon>
        <taxon>Fungi</taxon>
        <taxon>Dikarya</taxon>
        <taxon>Ascomycota</taxon>
        <taxon>Pezizomycotina</taxon>
        <taxon>Dothideomycetes</taxon>
        <taxon>Pleosporomycetidae</taxon>
        <taxon>Pleosporales</taxon>
        <taxon>Massarineae</taxon>
        <taxon>Periconiaceae</taxon>
        <taxon>Periconia</taxon>
    </lineage>
</organism>
<feature type="domain" description="Zn(2)-C6 fungal-type" evidence="5">
    <location>
        <begin position="78"/>
        <end position="111"/>
    </location>
</feature>
<dbReference type="SMART" id="SM00066">
    <property type="entry name" value="GAL4"/>
    <property type="match status" value="1"/>
</dbReference>
<dbReference type="SUPFAM" id="SSF57701">
    <property type="entry name" value="Zn2/Cys6 DNA-binding domain"/>
    <property type="match status" value="1"/>
</dbReference>
<dbReference type="Pfam" id="PF00172">
    <property type="entry name" value="Zn_clus"/>
    <property type="match status" value="1"/>
</dbReference>
<comment type="caution">
    <text evidence="6">The sequence shown here is derived from an EMBL/GenBank/DDBJ whole genome shotgun (WGS) entry which is preliminary data.</text>
</comment>
<dbReference type="PROSITE" id="PS00463">
    <property type="entry name" value="ZN2_CY6_FUNGAL_1"/>
    <property type="match status" value="1"/>
</dbReference>
<feature type="compositionally biased region" description="Basic residues" evidence="4">
    <location>
        <begin position="67"/>
        <end position="76"/>
    </location>
</feature>